<feature type="region of interest" description="Disordered" evidence="1">
    <location>
        <begin position="171"/>
        <end position="218"/>
    </location>
</feature>
<feature type="region of interest" description="Disordered" evidence="1">
    <location>
        <begin position="1"/>
        <end position="20"/>
    </location>
</feature>
<gene>
    <name evidence="3" type="primary">LOC110346051</name>
</gene>
<dbReference type="GeneID" id="110346051"/>
<evidence type="ECO:0000313" key="2">
    <source>
        <dbReference type="Proteomes" id="UP000694906"/>
    </source>
</evidence>
<dbReference type="Proteomes" id="UP000694906">
    <property type="component" value="Unplaced"/>
</dbReference>
<accession>A0AAX6RVS8</accession>
<organism evidence="2 3">
    <name type="scientific">Heterocephalus glaber</name>
    <name type="common">Naked mole rat</name>
    <dbReference type="NCBI Taxonomy" id="10181"/>
    <lineage>
        <taxon>Eukaryota</taxon>
        <taxon>Metazoa</taxon>
        <taxon>Chordata</taxon>
        <taxon>Craniata</taxon>
        <taxon>Vertebrata</taxon>
        <taxon>Euteleostomi</taxon>
        <taxon>Mammalia</taxon>
        <taxon>Eutheria</taxon>
        <taxon>Euarchontoglires</taxon>
        <taxon>Glires</taxon>
        <taxon>Rodentia</taxon>
        <taxon>Hystricomorpha</taxon>
        <taxon>Bathyergidae</taxon>
        <taxon>Heterocephalus</taxon>
    </lineage>
</organism>
<proteinExistence type="predicted"/>
<protein>
    <submittedName>
        <fullName evidence="3">Uncharacterized protein LOC110346051</fullName>
    </submittedName>
</protein>
<dbReference type="RefSeq" id="XP_021101381.1">
    <property type="nucleotide sequence ID" value="XM_021245722.1"/>
</dbReference>
<name>A0AAX6RVS8_HETGA</name>
<feature type="region of interest" description="Disordered" evidence="1">
    <location>
        <begin position="230"/>
        <end position="266"/>
    </location>
</feature>
<sequence length="438" mass="46553">MTHNASSQTRKRGGGGVGPGARCCRKCVSQYLYPPAARQFRVCEPGSPPSLTHRLLFSPESPPCPQLLRCDSIKLVLLLPHWAPPTAPTPAPLDVPCVLFSYSHYLSVSHRQAGVCRALPRAPGLSKHPREKWHHALGLHEGSGPQSPAWYLAWPCENRLESEAIAEPLLPSPVPFLPREGSAPQPGTSPRGGGGGACLSRAGFPRSAGQNTPEPRAGTLAFHRPTATVNSTQGLWRPHGALPWPEASAKAPGPGPPPSFRPQCFLGAPPLATATGPAPRVSVLPPLSVVDSGLRLGKPPSLWLCLLRRHLVDRHLRAQARRWVVPGSVGSVNKAKAVILVSPALNPNAGPGSCLLRPLLPGWAGAALLQGTGLHLKPPSPQPPVTLRECTRHACPHAGPHLAHDTCYSSQCVFNLWQGQVWVLLTGITNLTVLVNAC</sequence>
<reference evidence="3" key="1">
    <citation type="submission" date="2025-08" db="UniProtKB">
        <authorList>
            <consortium name="RefSeq"/>
        </authorList>
    </citation>
    <scope>IDENTIFICATION</scope>
</reference>
<evidence type="ECO:0000313" key="3">
    <source>
        <dbReference type="RefSeq" id="XP_021101381.1"/>
    </source>
</evidence>
<evidence type="ECO:0000256" key="1">
    <source>
        <dbReference type="SAM" id="MobiDB-lite"/>
    </source>
</evidence>
<dbReference type="AlphaFoldDB" id="A0AAX6RVS8"/>
<keyword evidence="2" id="KW-1185">Reference proteome</keyword>